<evidence type="ECO:0000313" key="4">
    <source>
        <dbReference type="Proteomes" id="UP000621856"/>
    </source>
</evidence>
<evidence type="ECO:0000259" key="1">
    <source>
        <dbReference type="Pfam" id="PF10074"/>
    </source>
</evidence>
<dbReference type="Pfam" id="PF10074">
    <property type="entry name" value="RovC_DNA-bd"/>
    <property type="match status" value="1"/>
</dbReference>
<reference evidence="2" key="3">
    <citation type="submission" date="2020-09" db="EMBL/GenBank/DDBJ databases">
        <authorList>
            <person name="Sun Q."/>
            <person name="Zhou Y."/>
        </authorList>
    </citation>
    <scope>NUCLEOTIDE SEQUENCE</scope>
    <source>
        <strain evidence="2">CGMCC 1.14984</strain>
    </source>
</reference>
<evidence type="ECO:0000313" key="5">
    <source>
        <dbReference type="Proteomes" id="UP000818603"/>
    </source>
</evidence>
<comment type="caution">
    <text evidence="2">The sequence shown here is derived from an EMBL/GenBank/DDBJ whole genome shotgun (WGS) entry which is preliminary data.</text>
</comment>
<accession>A0A8J3EP51</accession>
<reference evidence="2" key="1">
    <citation type="journal article" date="2014" name="Int. J. Syst. Evol. Microbiol.">
        <title>Complete genome sequence of Corynebacterium casei LMG S-19264T (=DSM 44701T), isolated from a smear-ripened cheese.</title>
        <authorList>
            <consortium name="US DOE Joint Genome Institute (JGI-PGF)"/>
            <person name="Walter F."/>
            <person name="Albersmeier A."/>
            <person name="Kalinowski J."/>
            <person name="Ruckert C."/>
        </authorList>
    </citation>
    <scope>NUCLEOTIDE SEQUENCE</scope>
    <source>
        <strain evidence="2">CGMCC 1.14984</strain>
    </source>
</reference>
<dbReference type="EMBL" id="VCJR02000001">
    <property type="protein sequence ID" value="NHK27121.1"/>
    <property type="molecule type" value="Genomic_DNA"/>
</dbReference>
<reference evidence="3 5" key="2">
    <citation type="submission" date="2020-02" db="EMBL/GenBank/DDBJ databases">
        <title>Genome sequence of Parvularcula flava strain NH6-79.</title>
        <authorList>
            <person name="Abdul Karim M.H."/>
            <person name="Lam M.Q."/>
            <person name="Chen S.J."/>
            <person name="Yahya A."/>
            <person name="Shahir S."/>
            <person name="Shamsir M.S."/>
            <person name="Chong C.S."/>
        </authorList>
    </citation>
    <scope>NUCLEOTIDE SEQUENCE [LARGE SCALE GENOMIC DNA]</scope>
    <source>
        <strain evidence="3 5">NH6-79</strain>
    </source>
</reference>
<evidence type="ECO:0000313" key="3">
    <source>
        <dbReference type="EMBL" id="NHK27121.1"/>
    </source>
</evidence>
<organism evidence="2 4">
    <name type="scientific">Aquisalinus luteolus</name>
    <dbReference type="NCBI Taxonomy" id="1566827"/>
    <lineage>
        <taxon>Bacteria</taxon>
        <taxon>Pseudomonadati</taxon>
        <taxon>Pseudomonadota</taxon>
        <taxon>Alphaproteobacteria</taxon>
        <taxon>Parvularculales</taxon>
        <taxon>Parvularculaceae</taxon>
        <taxon>Aquisalinus</taxon>
    </lineage>
</organism>
<proteinExistence type="predicted"/>
<sequence length="280" mass="31472">MKNFAIETNSVTAKYDYLWRLSDDRWAWEYARRSEKVNRYAESRGANDISEMKAPCADVRLLRSRVPQTMAERLGFVFMPDPAMNGLEADVVWTRQAYPDQVEVFCSALGPGRHCALRERMVSAFDITHVTDSIGREYLLIHGKGCVVQVRCTGLSLLGMEPVMMNLSISDIGAYERKLKAQKAALAILGDDPESQPPQWTKRTQILRNGLIAIDGLKAGLSRREIAELLHGKDRVAADWNGPSLRHAMRYLVRKAEGLRDGGYLVELLGSELGIYRKAS</sequence>
<dbReference type="Proteomes" id="UP000621856">
    <property type="component" value="Unassembled WGS sequence"/>
</dbReference>
<gene>
    <name evidence="3" type="ORF">FF098_004285</name>
    <name evidence="2" type="ORF">GCM10011355_08630</name>
</gene>
<dbReference type="AlphaFoldDB" id="A0A8J3EP51"/>
<dbReference type="RefSeq" id="WP_155137859.1">
    <property type="nucleotide sequence ID" value="NZ_BMGZ01000001.1"/>
</dbReference>
<evidence type="ECO:0000313" key="2">
    <source>
        <dbReference type="EMBL" id="GGH94440.1"/>
    </source>
</evidence>
<keyword evidence="5" id="KW-1185">Reference proteome</keyword>
<name>A0A8J3EP51_9PROT</name>
<feature type="domain" description="T6SS Transcription factor RovC-like DNA binding" evidence="1">
    <location>
        <begin position="185"/>
        <end position="265"/>
    </location>
</feature>
<dbReference type="Proteomes" id="UP000818603">
    <property type="component" value="Unassembled WGS sequence"/>
</dbReference>
<dbReference type="EMBL" id="BMGZ01000001">
    <property type="protein sequence ID" value="GGH94440.1"/>
    <property type="molecule type" value="Genomic_DNA"/>
</dbReference>
<dbReference type="InterPro" id="IPR018754">
    <property type="entry name" value="RovC-like_DNA-bd"/>
</dbReference>
<protein>
    <submittedName>
        <fullName evidence="3">DUF2285 domain-containing protein</fullName>
    </submittedName>
</protein>